<sequence length="210" mass="24686">MIYFKRQGDLDGDYRELLENDFLLVIMNDGQLEALKKYGSDCLCIDGTHGLNAYNFQLTTLMVLDDLRQGFPCMFAFSNRSDTYVMTVIFNVIKKLLCKEISPKIFMSDMDETFYKAWCEVMGAVDVRLFCVWHVIKAWKKNLNTKIRDTEKQKSTYKILRMLLEEPDKVTFEKILPACLKDLYADPELHNFANYFKEYCRKQEILGLLL</sequence>
<dbReference type="InterPro" id="IPR018289">
    <property type="entry name" value="MULE_transposase_dom"/>
</dbReference>
<dbReference type="Proteomes" id="UP001162156">
    <property type="component" value="Unassembled WGS sequence"/>
</dbReference>
<feature type="domain" description="MULE transposase" evidence="1">
    <location>
        <begin position="43"/>
        <end position="137"/>
    </location>
</feature>
<comment type="caution">
    <text evidence="2">The sequence shown here is derived from an EMBL/GenBank/DDBJ whole genome shotgun (WGS) entry which is preliminary data.</text>
</comment>
<dbReference type="PANTHER" id="PTHR33977">
    <property type="entry name" value="ZINC ION BINDING PROTEIN"/>
    <property type="match status" value="1"/>
</dbReference>
<proteinExistence type="predicted"/>
<reference evidence="2" key="1">
    <citation type="journal article" date="2023" name="Insect Mol. Biol.">
        <title>Genome sequencing provides insights into the evolution of gene families encoding plant cell wall-degrading enzymes in longhorned beetles.</title>
        <authorList>
            <person name="Shin N.R."/>
            <person name="Okamura Y."/>
            <person name="Kirsch R."/>
            <person name="Pauchet Y."/>
        </authorList>
    </citation>
    <scope>NUCLEOTIDE SEQUENCE</scope>
    <source>
        <strain evidence="2">RBIC_L_NR</strain>
    </source>
</reference>
<evidence type="ECO:0000313" key="2">
    <source>
        <dbReference type="EMBL" id="KAJ8930932.1"/>
    </source>
</evidence>
<gene>
    <name evidence="2" type="ORF">NQ314_016231</name>
</gene>
<organism evidence="2 3">
    <name type="scientific">Rhamnusium bicolor</name>
    <dbReference type="NCBI Taxonomy" id="1586634"/>
    <lineage>
        <taxon>Eukaryota</taxon>
        <taxon>Metazoa</taxon>
        <taxon>Ecdysozoa</taxon>
        <taxon>Arthropoda</taxon>
        <taxon>Hexapoda</taxon>
        <taxon>Insecta</taxon>
        <taxon>Pterygota</taxon>
        <taxon>Neoptera</taxon>
        <taxon>Endopterygota</taxon>
        <taxon>Coleoptera</taxon>
        <taxon>Polyphaga</taxon>
        <taxon>Cucujiformia</taxon>
        <taxon>Chrysomeloidea</taxon>
        <taxon>Cerambycidae</taxon>
        <taxon>Lepturinae</taxon>
        <taxon>Rhagiini</taxon>
        <taxon>Rhamnusium</taxon>
    </lineage>
</organism>
<protein>
    <recommendedName>
        <fullName evidence="1">MULE transposase domain-containing protein</fullName>
    </recommendedName>
</protein>
<evidence type="ECO:0000259" key="1">
    <source>
        <dbReference type="Pfam" id="PF10551"/>
    </source>
</evidence>
<dbReference type="Pfam" id="PF10551">
    <property type="entry name" value="MULE"/>
    <property type="match status" value="1"/>
</dbReference>
<accession>A0AAV8WWR3</accession>
<dbReference type="PANTHER" id="PTHR33977:SF1">
    <property type="entry name" value="ZINC ION BINDING PROTEIN"/>
    <property type="match status" value="1"/>
</dbReference>
<dbReference type="AlphaFoldDB" id="A0AAV8WWR3"/>
<name>A0AAV8WWR3_9CUCU</name>
<dbReference type="EMBL" id="JANEYF010004517">
    <property type="protein sequence ID" value="KAJ8930932.1"/>
    <property type="molecule type" value="Genomic_DNA"/>
</dbReference>
<evidence type="ECO:0000313" key="3">
    <source>
        <dbReference type="Proteomes" id="UP001162156"/>
    </source>
</evidence>
<keyword evidence="3" id="KW-1185">Reference proteome</keyword>